<protein>
    <submittedName>
        <fullName evidence="2">Uncharacterized protein</fullName>
    </submittedName>
</protein>
<dbReference type="EMBL" id="NBCO01000021">
    <property type="protein sequence ID" value="ORC87682.1"/>
    <property type="molecule type" value="Genomic_DNA"/>
</dbReference>
<feature type="region of interest" description="Disordered" evidence="1">
    <location>
        <begin position="363"/>
        <end position="382"/>
    </location>
</feature>
<sequence length="382" mass="42881">MSNNLDESVVSDYVNFGNGELVGQTSFLDKIHQQEMIERQQRVKTVLRKGIAPPTAEELESILERRAKFTSTKKLQKHIEDTERRQAEWRDYVTCKPHIRELATPLQVKVETTGLEGRAVILSPLLALFRMLLCDNRAKRRLTKLRTRKSAQVSDTSALNSRQEGLLEAVSVVEEHMSVAPAHSNRLAPMPNLFLMTSSFEVKPLRNPFVFLSREYQMERLPEFALNLSKAASKEYATYTKADYSEPTAVILSDFVQPFVMLETFDVTKRAHDTVHRENLVLGYESFSTVPTTQSTFIAGGKMEVMRGTDSTTGNNLLPEESSYAGLPLKLNGPLADDSMSESDTDDVSVVYNADISWLPQIPLQRVGNGKEPQKPLDGTPS</sequence>
<keyword evidence="3" id="KW-1185">Reference proteome</keyword>
<evidence type="ECO:0000256" key="1">
    <source>
        <dbReference type="SAM" id="MobiDB-lite"/>
    </source>
</evidence>
<dbReference type="OrthoDB" id="247493at2759"/>
<dbReference type="Proteomes" id="UP000192257">
    <property type="component" value="Unassembled WGS sequence"/>
</dbReference>
<dbReference type="VEuPathDB" id="TriTrypDB:TM35_000212880"/>
<dbReference type="GeneID" id="39986918"/>
<comment type="caution">
    <text evidence="2">The sequence shown here is derived from an EMBL/GenBank/DDBJ whole genome shotgun (WGS) entry which is preliminary data.</text>
</comment>
<evidence type="ECO:0000313" key="2">
    <source>
        <dbReference type="EMBL" id="ORC87682.1"/>
    </source>
</evidence>
<name>A0A1X0NSK6_9TRYP</name>
<dbReference type="AlphaFoldDB" id="A0A1X0NSK6"/>
<gene>
    <name evidence="2" type="ORF">TM35_000212880</name>
</gene>
<reference evidence="2 3" key="1">
    <citation type="submission" date="2017-03" db="EMBL/GenBank/DDBJ databases">
        <title>An alternative strategy for trypanosome survival in the mammalian bloodstream revealed through genome and transcriptome analysis of the ubiquitous bovine parasite Trypanosoma (Megatrypanum) theileri.</title>
        <authorList>
            <person name="Kelly S."/>
            <person name="Ivens A."/>
            <person name="Mott A."/>
            <person name="O'Neill E."/>
            <person name="Emms D."/>
            <person name="Macleod O."/>
            <person name="Voorheis P."/>
            <person name="Matthews J."/>
            <person name="Matthews K."/>
            <person name="Carrington M."/>
        </authorList>
    </citation>
    <scope>NUCLEOTIDE SEQUENCE [LARGE SCALE GENOMIC DNA]</scope>
    <source>
        <strain evidence="2">Edinburgh</strain>
    </source>
</reference>
<evidence type="ECO:0000313" key="3">
    <source>
        <dbReference type="Proteomes" id="UP000192257"/>
    </source>
</evidence>
<proteinExistence type="predicted"/>
<dbReference type="RefSeq" id="XP_028881748.1">
    <property type="nucleotide sequence ID" value="XM_029027138.1"/>
</dbReference>
<accession>A0A1X0NSK6</accession>
<organism evidence="2 3">
    <name type="scientific">Trypanosoma theileri</name>
    <dbReference type="NCBI Taxonomy" id="67003"/>
    <lineage>
        <taxon>Eukaryota</taxon>
        <taxon>Discoba</taxon>
        <taxon>Euglenozoa</taxon>
        <taxon>Kinetoplastea</taxon>
        <taxon>Metakinetoplastina</taxon>
        <taxon>Trypanosomatida</taxon>
        <taxon>Trypanosomatidae</taxon>
        <taxon>Trypanosoma</taxon>
    </lineage>
</organism>